<evidence type="ECO:0000313" key="4">
    <source>
        <dbReference type="EMBL" id="RLK47728.1"/>
    </source>
</evidence>
<accession>A0A498C4M2</accession>
<sequence>MTAYPSWTPASRPGIVPLQPLGFGTVLGRSFTALRHNPRVLLGFAMGVQLLAVLIVAGAGLGLGMLTFSRLASLQPGSEDFEAVMTGSTALMIVMGIVLSVASTALTVVVQAVVVLEVTHAVVAEKLTVRQLWRQVRPALWRLIGYSLLLLAVIVVAVVIAAAVFFALSVAIGPAAIVPVLLLVIATIPLWLWLSTKLMLVPAVIVVEGAGIRAAIARSWRLIRGRFWVGLGVTVVVSLVFGTLAQVVSLPLTFAALGISTALSPTGDPEVGAFVTLVIVTLITYALTFVIQSISLVVLATATTLVYVDCRMRHEGLDLDLLAYVERRDAGETGLADPYLLHIGRSLPRWAPPVAASPYAAAAAPAPPSPPVTRAPVPFGAPPPAPAAPVPAPAGVPTPGAPQTTDRGPAAPGQADTPSATQWTAPGAPAERP</sequence>
<keyword evidence="2" id="KW-1133">Transmembrane helix</keyword>
<evidence type="ECO:0000259" key="3">
    <source>
        <dbReference type="Pfam" id="PF25231"/>
    </source>
</evidence>
<dbReference type="PANTHER" id="PTHR33133">
    <property type="entry name" value="OS08G0107100 PROTEIN-RELATED"/>
    <property type="match status" value="1"/>
</dbReference>
<proteinExistence type="predicted"/>
<organism evidence="4 5">
    <name type="scientific">Microbacterium telephonicum</name>
    <dbReference type="NCBI Taxonomy" id="1714841"/>
    <lineage>
        <taxon>Bacteria</taxon>
        <taxon>Bacillati</taxon>
        <taxon>Actinomycetota</taxon>
        <taxon>Actinomycetes</taxon>
        <taxon>Micrococcales</taxon>
        <taxon>Microbacteriaceae</taxon>
        <taxon>Microbacterium</taxon>
    </lineage>
</organism>
<dbReference type="InterPro" id="IPR057169">
    <property type="entry name" value="DUF7847"/>
</dbReference>
<keyword evidence="2" id="KW-0812">Transmembrane</keyword>
<keyword evidence="5" id="KW-1185">Reference proteome</keyword>
<feature type="transmembrane region" description="Helical" evidence="2">
    <location>
        <begin position="90"/>
        <end position="123"/>
    </location>
</feature>
<feature type="domain" description="DUF7847" evidence="3">
    <location>
        <begin position="25"/>
        <end position="300"/>
    </location>
</feature>
<dbReference type="RefSeq" id="WP_121060129.1">
    <property type="nucleotide sequence ID" value="NZ_RCDB01000003.1"/>
</dbReference>
<gene>
    <name evidence="4" type="ORF">C7474_2325</name>
</gene>
<evidence type="ECO:0000256" key="1">
    <source>
        <dbReference type="SAM" id="MobiDB-lite"/>
    </source>
</evidence>
<feature type="compositionally biased region" description="Pro residues" evidence="1">
    <location>
        <begin position="365"/>
        <end position="400"/>
    </location>
</feature>
<dbReference type="PANTHER" id="PTHR33133:SF1">
    <property type="entry name" value="EXPRESSED PROTEIN-RELATED"/>
    <property type="match status" value="1"/>
</dbReference>
<comment type="caution">
    <text evidence="4">The sequence shown here is derived from an EMBL/GenBank/DDBJ whole genome shotgun (WGS) entry which is preliminary data.</text>
</comment>
<feature type="region of interest" description="Disordered" evidence="1">
    <location>
        <begin position="361"/>
        <end position="433"/>
    </location>
</feature>
<protein>
    <recommendedName>
        <fullName evidence="3">DUF7847 domain-containing protein</fullName>
    </recommendedName>
</protein>
<feature type="transmembrane region" description="Helical" evidence="2">
    <location>
        <begin position="175"/>
        <end position="193"/>
    </location>
</feature>
<reference evidence="4 5" key="1">
    <citation type="journal article" date="2015" name="Stand. Genomic Sci.">
        <title>Genomic Encyclopedia of Bacterial and Archaeal Type Strains, Phase III: the genomes of soil and plant-associated and newly described type strains.</title>
        <authorList>
            <person name="Whitman W.B."/>
            <person name="Woyke T."/>
            <person name="Klenk H.P."/>
            <person name="Zhou Y."/>
            <person name="Lilburn T.G."/>
            <person name="Beck B.J."/>
            <person name="De Vos P."/>
            <person name="Vandamme P."/>
            <person name="Eisen J.A."/>
            <person name="Garrity G."/>
            <person name="Hugenholtz P."/>
            <person name="Kyrpides N.C."/>
        </authorList>
    </citation>
    <scope>NUCLEOTIDE SEQUENCE [LARGE SCALE GENOMIC DNA]</scope>
    <source>
        <strain evidence="4 5">S2T63</strain>
    </source>
</reference>
<dbReference type="Proteomes" id="UP000273158">
    <property type="component" value="Unassembled WGS sequence"/>
</dbReference>
<dbReference type="AlphaFoldDB" id="A0A498C4M2"/>
<evidence type="ECO:0000313" key="5">
    <source>
        <dbReference type="Proteomes" id="UP000273158"/>
    </source>
</evidence>
<keyword evidence="2" id="KW-0472">Membrane</keyword>
<name>A0A498C4M2_9MICO</name>
<dbReference type="EMBL" id="RCDB01000003">
    <property type="protein sequence ID" value="RLK47728.1"/>
    <property type="molecule type" value="Genomic_DNA"/>
</dbReference>
<feature type="transmembrane region" description="Helical" evidence="2">
    <location>
        <begin position="274"/>
        <end position="307"/>
    </location>
</feature>
<dbReference type="Pfam" id="PF25231">
    <property type="entry name" value="DUF7847"/>
    <property type="match status" value="1"/>
</dbReference>
<feature type="transmembrane region" description="Helical" evidence="2">
    <location>
        <begin position="40"/>
        <end position="69"/>
    </location>
</feature>
<feature type="transmembrane region" description="Helical" evidence="2">
    <location>
        <begin position="228"/>
        <end position="254"/>
    </location>
</feature>
<dbReference type="OrthoDB" id="121140at2"/>
<feature type="transmembrane region" description="Helical" evidence="2">
    <location>
        <begin position="143"/>
        <end position="168"/>
    </location>
</feature>
<evidence type="ECO:0000256" key="2">
    <source>
        <dbReference type="SAM" id="Phobius"/>
    </source>
</evidence>